<proteinExistence type="predicted"/>
<name>A0A3B1A0Q3_9ZZZZ</name>
<evidence type="ECO:0000313" key="1">
    <source>
        <dbReference type="EMBL" id="VAW99455.1"/>
    </source>
</evidence>
<feature type="non-terminal residue" evidence="1">
    <location>
        <position position="1"/>
    </location>
</feature>
<accession>A0A3B1A0Q3</accession>
<reference evidence="1" key="1">
    <citation type="submission" date="2018-06" db="EMBL/GenBank/DDBJ databases">
        <authorList>
            <person name="Zhirakovskaya E."/>
        </authorList>
    </citation>
    <scope>NUCLEOTIDE SEQUENCE</scope>
</reference>
<dbReference type="AlphaFoldDB" id="A0A3B1A0Q3"/>
<gene>
    <name evidence="1" type="ORF">MNBD_GAMMA21-1929</name>
</gene>
<dbReference type="EMBL" id="UOFR01000067">
    <property type="protein sequence ID" value="VAW99455.1"/>
    <property type="molecule type" value="Genomic_DNA"/>
</dbReference>
<protein>
    <submittedName>
        <fullName evidence="1">Uncharacterized protein</fullName>
    </submittedName>
</protein>
<sequence>EEDPISKSNVCLLVSRIYTIDDGQTTTPVQLIYNGKEIIAKTKSDIDMSYPEIGLQIDTHVKHSISRLHKNSIAVFTDVNQAIHQQFIDGHQARLALGFWPTWPQTHTRTIDFSLIGYTKAYSKLKKCQRNGN</sequence>
<organism evidence="1">
    <name type="scientific">hydrothermal vent metagenome</name>
    <dbReference type="NCBI Taxonomy" id="652676"/>
    <lineage>
        <taxon>unclassified sequences</taxon>
        <taxon>metagenomes</taxon>
        <taxon>ecological metagenomes</taxon>
    </lineage>
</organism>